<evidence type="ECO:0000256" key="2">
    <source>
        <dbReference type="ARBA" id="ARBA00012418"/>
    </source>
</evidence>
<dbReference type="Gene3D" id="1.10.150.20">
    <property type="entry name" value="5' to 3' exonuclease, C-terminal subdomain"/>
    <property type="match status" value="1"/>
</dbReference>
<dbReference type="Gene3D" id="1.10.1320.10">
    <property type="entry name" value="DNA-directed RNA polymerase, N-terminal domain"/>
    <property type="match status" value="1"/>
</dbReference>
<keyword evidence="4 9" id="KW-0808">Transferase</keyword>
<keyword evidence="5 9" id="KW-0548">Nucleotidyltransferase</keyword>
<evidence type="ECO:0000259" key="11">
    <source>
        <dbReference type="SMART" id="SM01311"/>
    </source>
</evidence>
<evidence type="ECO:0000313" key="12">
    <source>
        <dbReference type="EMBL" id="TKR67225.1"/>
    </source>
</evidence>
<evidence type="ECO:0000256" key="7">
    <source>
        <dbReference type="ARBA" id="ARBA00023163"/>
    </source>
</evidence>
<evidence type="ECO:0000256" key="6">
    <source>
        <dbReference type="ARBA" id="ARBA00022946"/>
    </source>
</evidence>
<keyword evidence="3 9" id="KW-0240">DNA-directed RNA polymerase</keyword>
<organism evidence="12 13">
    <name type="scientific">Steinernema carpocapsae</name>
    <name type="common">Entomopathogenic nematode</name>
    <dbReference type="NCBI Taxonomy" id="34508"/>
    <lineage>
        <taxon>Eukaryota</taxon>
        <taxon>Metazoa</taxon>
        <taxon>Ecdysozoa</taxon>
        <taxon>Nematoda</taxon>
        <taxon>Chromadorea</taxon>
        <taxon>Rhabditida</taxon>
        <taxon>Tylenchina</taxon>
        <taxon>Panagrolaimomorpha</taxon>
        <taxon>Strongyloidoidea</taxon>
        <taxon>Steinernematidae</taxon>
        <taxon>Steinernema</taxon>
    </lineage>
</organism>
<dbReference type="Proteomes" id="UP000298663">
    <property type="component" value="Unassembled WGS sequence"/>
</dbReference>
<dbReference type="InterPro" id="IPR043502">
    <property type="entry name" value="DNA/RNA_pol_sf"/>
</dbReference>
<dbReference type="EC" id="2.7.7.6" evidence="2 9"/>
<name>A0A4V5ZZD9_STECR</name>
<keyword evidence="7 9" id="KW-0804">Transcription</keyword>
<dbReference type="InterPro" id="IPR046950">
    <property type="entry name" value="DNA-dir_Rpol_C_phage-type"/>
</dbReference>
<dbReference type="GO" id="GO:0003899">
    <property type="term" value="F:DNA-directed RNA polymerase activity"/>
    <property type="evidence" value="ECO:0007669"/>
    <property type="project" value="UniProtKB-EC"/>
</dbReference>
<dbReference type="InterPro" id="IPR002092">
    <property type="entry name" value="DNA-dir_Rpol_phage-type"/>
</dbReference>
<dbReference type="EMBL" id="AZBU02000008">
    <property type="protein sequence ID" value="TKR67225.1"/>
    <property type="molecule type" value="Genomic_DNA"/>
</dbReference>
<feature type="chain" id="PRO_5020897656" description="DNA-directed RNA polymerase" evidence="10">
    <location>
        <begin position="25"/>
        <end position="1150"/>
    </location>
</feature>
<dbReference type="SMART" id="SM01311">
    <property type="entry name" value="RPOL_N"/>
    <property type="match status" value="1"/>
</dbReference>
<dbReference type="GO" id="GO:0034245">
    <property type="term" value="C:mitochondrial DNA-directed RNA polymerase complex"/>
    <property type="evidence" value="ECO:0007669"/>
    <property type="project" value="TreeGrafter"/>
</dbReference>
<dbReference type="Pfam" id="PF00940">
    <property type="entry name" value="RNA_pol"/>
    <property type="match status" value="1"/>
</dbReference>
<dbReference type="GO" id="GO:0006390">
    <property type="term" value="P:mitochondrial transcription"/>
    <property type="evidence" value="ECO:0007669"/>
    <property type="project" value="TreeGrafter"/>
</dbReference>
<evidence type="ECO:0000256" key="4">
    <source>
        <dbReference type="ARBA" id="ARBA00022679"/>
    </source>
</evidence>
<comment type="catalytic activity">
    <reaction evidence="8 9">
        <text>RNA(n) + a ribonucleoside 5'-triphosphate = RNA(n+1) + diphosphate</text>
        <dbReference type="Rhea" id="RHEA:21248"/>
        <dbReference type="Rhea" id="RHEA-COMP:14527"/>
        <dbReference type="Rhea" id="RHEA-COMP:17342"/>
        <dbReference type="ChEBI" id="CHEBI:33019"/>
        <dbReference type="ChEBI" id="CHEBI:61557"/>
        <dbReference type="ChEBI" id="CHEBI:140395"/>
        <dbReference type="EC" id="2.7.7.6"/>
    </reaction>
</comment>
<dbReference type="SUPFAM" id="SSF56672">
    <property type="entry name" value="DNA/RNA polymerases"/>
    <property type="match status" value="1"/>
</dbReference>
<keyword evidence="13" id="KW-1185">Reference proteome</keyword>
<gene>
    <name evidence="12" type="ORF">L596_023410</name>
</gene>
<dbReference type="InterPro" id="IPR037159">
    <property type="entry name" value="RNA_POL_N_sf"/>
</dbReference>
<keyword evidence="6" id="KW-0809">Transit peptide</keyword>
<comment type="similarity">
    <text evidence="1 9">Belongs to the phage and mitochondrial RNA polymerase family.</text>
</comment>
<dbReference type="PANTHER" id="PTHR10102">
    <property type="entry name" value="DNA-DIRECTED RNA POLYMERASE, MITOCHONDRIAL"/>
    <property type="match status" value="1"/>
</dbReference>
<proteinExistence type="inferred from homology"/>
<evidence type="ECO:0000256" key="1">
    <source>
        <dbReference type="ARBA" id="ARBA00009493"/>
    </source>
</evidence>
<evidence type="ECO:0000256" key="3">
    <source>
        <dbReference type="ARBA" id="ARBA00022478"/>
    </source>
</evidence>
<dbReference type="OrthoDB" id="276422at2759"/>
<dbReference type="Pfam" id="PF14700">
    <property type="entry name" value="RPOL_N"/>
    <property type="match status" value="1"/>
</dbReference>
<evidence type="ECO:0000256" key="5">
    <source>
        <dbReference type="ARBA" id="ARBA00022695"/>
    </source>
</evidence>
<feature type="signal peptide" evidence="10">
    <location>
        <begin position="1"/>
        <end position="24"/>
    </location>
</feature>
<dbReference type="Gene3D" id="1.10.287.280">
    <property type="match status" value="1"/>
</dbReference>
<reference evidence="12 13" key="2">
    <citation type="journal article" date="2019" name="G3 (Bethesda)">
        <title>Hybrid Assembly of the Genome of the Entomopathogenic Nematode Steinernema carpocapsae Identifies the X-Chromosome.</title>
        <authorList>
            <person name="Serra L."/>
            <person name="Macchietto M."/>
            <person name="Macias-Munoz A."/>
            <person name="McGill C.J."/>
            <person name="Rodriguez I.M."/>
            <person name="Rodriguez B."/>
            <person name="Murad R."/>
            <person name="Mortazavi A."/>
        </authorList>
    </citation>
    <scope>NUCLEOTIDE SEQUENCE [LARGE SCALE GENOMIC DNA]</scope>
    <source>
        <strain evidence="12 13">ALL</strain>
    </source>
</reference>
<evidence type="ECO:0000256" key="9">
    <source>
        <dbReference type="RuleBase" id="RU003805"/>
    </source>
</evidence>
<comment type="function">
    <text evidence="9">DNA-dependent RNA polymerase catalyzes the transcription of DNA into RNA using the four ribonucleoside triphosphates as substrates.</text>
</comment>
<reference evidence="12 13" key="1">
    <citation type="journal article" date="2015" name="Genome Biol.">
        <title>Comparative genomics of Steinernema reveals deeply conserved gene regulatory networks.</title>
        <authorList>
            <person name="Dillman A.R."/>
            <person name="Macchietto M."/>
            <person name="Porter C.F."/>
            <person name="Rogers A."/>
            <person name="Williams B."/>
            <person name="Antoshechkin I."/>
            <person name="Lee M.M."/>
            <person name="Goodwin Z."/>
            <person name="Lu X."/>
            <person name="Lewis E.E."/>
            <person name="Goodrich-Blair H."/>
            <person name="Stock S.P."/>
            <person name="Adams B.J."/>
            <person name="Sternberg P.W."/>
            <person name="Mortazavi A."/>
        </authorList>
    </citation>
    <scope>NUCLEOTIDE SEQUENCE [LARGE SCALE GENOMIC DNA]</scope>
    <source>
        <strain evidence="12 13">ALL</strain>
    </source>
</reference>
<feature type="domain" description="DNA-directed RNA polymerase N-terminal" evidence="11">
    <location>
        <begin position="294"/>
        <end position="614"/>
    </location>
</feature>
<dbReference type="PROSITE" id="PS00900">
    <property type="entry name" value="RNA_POL_PHAGE_1"/>
    <property type="match status" value="1"/>
</dbReference>
<dbReference type="FunFam" id="1.10.287.280:FF:000001">
    <property type="entry name" value="DNA-directed RNA polymerase"/>
    <property type="match status" value="1"/>
</dbReference>
<dbReference type="PANTHER" id="PTHR10102:SF0">
    <property type="entry name" value="DNA-DIRECTED RNA POLYMERASE, MITOCHONDRIAL"/>
    <property type="match status" value="1"/>
</dbReference>
<comment type="caution">
    <text evidence="12">The sequence shown here is derived from an EMBL/GenBank/DDBJ whole genome shotgun (WGS) entry which is preliminary data.</text>
</comment>
<dbReference type="InterPro" id="IPR029262">
    <property type="entry name" value="RPOL_N"/>
</dbReference>
<evidence type="ECO:0000313" key="13">
    <source>
        <dbReference type="Proteomes" id="UP000298663"/>
    </source>
</evidence>
<sequence length="1150" mass="132205">MHRGLISHSTLLLIHCRACSSTAAVAVNAKKAKRPPKKSEIPSRDDRRSFEKFTVKKIHQEYLDEQRRLSANLNKRFTETQVMRLSTKKNYAKLLSFVKQCQEAHNKRNSRSTISDELFTLCLLTIQRALRKSDPNTRESLGLFINSAKLASNLKDSSDFETRAAAALLLDAMEDWHIRRTPCETEEHIAEALEDVHTKFQRMARAMQAKPDLLKQNRIFFTDEDWAIVLRKVGEVPQNSGFGRAHSPETNQHKYDEGVRLTRNLNNPVVVDEYLGNPFAGLGVSKEDYMKMFEEQLEMECNHSLEVKNTIRTSKKIPAEKVIDRWKWREAIEDHLKKTVKTIRQAGLRNYLSVLPTSVITNSVMKSVLTTVGLGQNLVGISQMEYALAEPIIGMIHNSFINATVTNKKELATGIYENFVEYFVNDDVSRNYTVREWWSHCAVQAHLKPEFDFPFTEFDHDTRKELGNFLLQTVIDACKFPKETPDGDALRSGLEAAPVFSYHNVVREEESAVLDSENRINLSKMLKLNPEMMLLLEEHEFEFLRFPCDLLPMKVPPRPWLDGGHGGPLFTKNKCVLRNIEDFKRVDINYELQKRLKRKAQARPVFDALNDLGSTPWRINKAMLQILRTTFSMGNDMKNKDFLDKLSIPLHGAAVKIPDYVETFGQNVDQEDIDPEEWITYAREKRESLKFRNEQNSMWCWLMYRLVLAEHFADDVLFFPHNMDFRGRVYPISPYLSHMGDDINRAMLKFAKGKPLGDAGLDWLKLHCVNLTGKLKRESIATRMLHAEEVLPEIMRSAENPLDGKQWWMDSDDPWQTLAACMELRDAISCGNPSGFISHLPIHQDGSCNGLQHYAALGRDKQGGAEVNLLPSELPSDVYSSVAARVEQKRIEDENSSNETEKDIALALRQAMPEAVPRKVIKQTVMTTVYGVTRYGAVQQIKRQLKSLGIENEDAKRFASYLATKTFSSLHDAFTSSMELKDWFRQSAQMIVHLMRSVEWVTPLGLPVMQPYLRNESKLNKICMIPVPTKQVNAFPPNFVHSLDSTHMMLTTLNCRREGITFAAVHDCYWTHCSTVDQMNRICRDQFISLYKEPIVEQCAEFMRKTYLGGEVHRQLPKADLEHTLRVFTPEFKQGDLDIERVRDSTYFFS</sequence>
<dbReference type="PROSITE" id="PS00489">
    <property type="entry name" value="RNA_POL_PHAGE_2"/>
    <property type="match status" value="1"/>
</dbReference>
<dbReference type="AlphaFoldDB" id="A0A4V5ZZD9"/>
<evidence type="ECO:0000256" key="10">
    <source>
        <dbReference type="SAM" id="SignalP"/>
    </source>
</evidence>
<accession>A0A4V5ZZD9</accession>
<keyword evidence="10" id="KW-0732">Signal</keyword>
<evidence type="ECO:0000256" key="8">
    <source>
        <dbReference type="ARBA" id="ARBA00048552"/>
    </source>
</evidence>
<protein>
    <recommendedName>
        <fullName evidence="2 9">DNA-directed RNA polymerase</fullName>
        <ecNumber evidence="2 9">2.7.7.6</ecNumber>
    </recommendedName>
</protein>
<dbReference type="STRING" id="34508.A0A4V5ZZD9"/>
<dbReference type="GO" id="GO:0001018">
    <property type="term" value="F:mitochondrial promoter sequence-specific DNA binding"/>
    <property type="evidence" value="ECO:0007669"/>
    <property type="project" value="TreeGrafter"/>
</dbReference>